<protein>
    <submittedName>
        <fullName evidence="1">Uncharacterized protein</fullName>
    </submittedName>
</protein>
<evidence type="ECO:0000313" key="2">
    <source>
        <dbReference type="Proteomes" id="UP001059596"/>
    </source>
</evidence>
<sequence length="119" mass="13111">MGYGARGSVDGGLKLGTDRTDLNLEPNFRQLQPRPTLPICAGYCSSGFVLTQRVSSGQRSPLFRGPHLYYYFYPSCGCTHTRRWEKRTHLCIRDNGDGAHLLAGLACLSPPPRADLLNG</sequence>
<proteinExistence type="predicted"/>
<dbReference type="EMBL" id="JAMKOV010000004">
    <property type="protein sequence ID" value="KAI8040760.1"/>
    <property type="molecule type" value="Genomic_DNA"/>
</dbReference>
<dbReference type="Proteomes" id="UP001059596">
    <property type="component" value="Unassembled WGS sequence"/>
</dbReference>
<gene>
    <name evidence="1" type="ORF">M5D96_006703</name>
</gene>
<keyword evidence="2" id="KW-1185">Reference proteome</keyword>
<dbReference type="AlphaFoldDB" id="A0A9Q0BR24"/>
<accession>A0A9Q0BR24</accession>
<comment type="caution">
    <text evidence="1">The sequence shown here is derived from an EMBL/GenBank/DDBJ whole genome shotgun (WGS) entry which is preliminary data.</text>
</comment>
<organism evidence="1 2">
    <name type="scientific">Drosophila gunungcola</name>
    <name type="common">fruit fly</name>
    <dbReference type="NCBI Taxonomy" id="103775"/>
    <lineage>
        <taxon>Eukaryota</taxon>
        <taxon>Metazoa</taxon>
        <taxon>Ecdysozoa</taxon>
        <taxon>Arthropoda</taxon>
        <taxon>Hexapoda</taxon>
        <taxon>Insecta</taxon>
        <taxon>Pterygota</taxon>
        <taxon>Neoptera</taxon>
        <taxon>Endopterygota</taxon>
        <taxon>Diptera</taxon>
        <taxon>Brachycera</taxon>
        <taxon>Muscomorpha</taxon>
        <taxon>Ephydroidea</taxon>
        <taxon>Drosophilidae</taxon>
        <taxon>Drosophila</taxon>
        <taxon>Sophophora</taxon>
    </lineage>
</organism>
<evidence type="ECO:0000313" key="1">
    <source>
        <dbReference type="EMBL" id="KAI8040760.1"/>
    </source>
</evidence>
<reference evidence="1" key="1">
    <citation type="journal article" date="2023" name="Genome Biol. Evol.">
        <title>Long-read-based Genome Assembly of Drosophila gunungcola Reveals Fewer Chemosensory Genes in Flower-breeding Species.</title>
        <authorList>
            <person name="Negi A."/>
            <person name="Liao B.Y."/>
            <person name="Yeh S.D."/>
        </authorList>
    </citation>
    <scope>NUCLEOTIDE SEQUENCE</scope>
    <source>
        <strain evidence="1">Sukarami</strain>
    </source>
</reference>
<name>A0A9Q0BR24_9MUSC</name>